<evidence type="ECO:0000313" key="1">
    <source>
        <dbReference type="EMBL" id="CUS44886.1"/>
    </source>
</evidence>
<accession>A0A170PP00</accession>
<sequence>MLNLAAVYRGTGRRDEARALYEAVLARPDTLMDVTADRTAWSHTLAIAGLSRLDARQLSLR</sequence>
<proteinExistence type="predicted"/>
<reference evidence="1" key="1">
    <citation type="submission" date="2015-10" db="EMBL/GenBank/DDBJ databases">
        <authorList>
            <person name="Gilbert D.G."/>
        </authorList>
    </citation>
    <scope>NUCLEOTIDE SEQUENCE</scope>
</reference>
<name>A0A170PP00_9ZZZZ</name>
<dbReference type="EMBL" id="CZQE01000189">
    <property type="protein sequence ID" value="CUS44886.1"/>
    <property type="molecule type" value="Genomic_DNA"/>
</dbReference>
<gene>
    <name evidence="1" type="ORF">MGWOODY_Smn680</name>
</gene>
<dbReference type="AlphaFoldDB" id="A0A170PP00"/>
<evidence type="ECO:0008006" key="2">
    <source>
        <dbReference type="Google" id="ProtNLM"/>
    </source>
</evidence>
<protein>
    <recommendedName>
        <fullName evidence="2">Tetratricopeptide repeat protein</fullName>
    </recommendedName>
</protein>
<organism evidence="1">
    <name type="scientific">hydrothermal vent metagenome</name>
    <dbReference type="NCBI Taxonomy" id="652676"/>
    <lineage>
        <taxon>unclassified sequences</taxon>
        <taxon>metagenomes</taxon>
        <taxon>ecological metagenomes</taxon>
    </lineage>
</organism>